<comment type="caution">
    <text evidence="2">The sequence shown here is derived from an EMBL/GenBank/DDBJ whole genome shotgun (WGS) entry which is preliminary data.</text>
</comment>
<dbReference type="EMBL" id="BLXX01000014">
    <property type="protein sequence ID" value="GFO61471.1"/>
    <property type="molecule type" value="Genomic_DNA"/>
</dbReference>
<name>A0A6V8MNC4_9BACT</name>
<protein>
    <recommendedName>
        <fullName evidence="4">Lipoprotein</fullName>
    </recommendedName>
</protein>
<keyword evidence="3" id="KW-1185">Reference proteome</keyword>
<dbReference type="RefSeq" id="WP_183356260.1">
    <property type="nucleotide sequence ID" value="NZ_BLXX01000014.1"/>
</dbReference>
<dbReference type="Pfam" id="PF17263">
    <property type="entry name" value="DUF5329"/>
    <property type="match status" value="1"/>
</dbReference>
<evidence type="ECO:0000313" key="3">
    <source>
        <dbReference type="Proteomes" id="UP000556026"/>
    </source>
</evidence>
<feature type="signal peptide" evidence="1">
    <location>
        <begin position="1"/>
        <end position="21"/>
    </location>
</feature>
<sequence>MKIILVYLLAVLALCAAPCQAREDSETLRIEFLIASVENLEGARFIRNGHEYTGKEAAAHLRTKLARAGSRVRSAEDFITLCASRSYLSGSAYLLKLPDGKVLPAEEFFQGKLQQYRAPLRHTQTLTNLEMHLT</sequence>
<proteinExistence type="predicted"/>
<dbReference type="Proteomes" id="UP000556026">
    <property type="component" value="Unassembled WGS sequence"/>
</dbReference>
<accession>A0A6V8MNC4</accession>
<reference evidence="3" key="1">
    <citation type="submission" date="2020-06" db="EMBL/GenBank/DDBJ databases">
        <title>Draft genomic sequence of Geomonas sp. Red330.</title>
        <authorList>
            <person name="Itoh H."/>
            <person name="Zhenxing X."/>
            <person name="Ushijima N."/>
            <person name="Masuda Y."/>
            <person name="Shiratori Y."/>
            <person name="Senoo K."/>
        </authorList>
    </citation>
    <scope>NUCLEOTIDE SEQUENCE [LARGE SCALE GENOMIC DNA]</scope>
    <source>
        <strain evidence="3">Red330</strain>
    </source>
</reference>
<dbReference type="InterPro" id="IPR035242">
    <property type="entry name" value="DUF5329"/>
</dbReference>
<evidence type="ECO:0008006" key="4">
    <source>
        <dbReference type="Google" id="ProtNLM"/>
    </source>
</evidence>
<keyword evidence="1" id="KW-0732">Signal</keyword>
<organism evidence="2 3">
    <name type="scientific">Geomonas silvestris</name>
    <dbReference type="NCBI Taxonomy" id="2740184"/>
    <lineage>
        <taxon>Bacteria</taxon>
        <taxon>Pseudomonadati</taxon>
        <taxon>Thermodesulfobacteriota</taxon>
        <taxon>Desulfuromonadia</taxon>
        <taxon>Geobacterales</taxon>
        <taxon>Geobacteraceae</taxon>
        <taxon>Geomonas</taxon>
    </lineage>
</organism>
<evidence type="ECO:0000313" key="2">
    <source>
        <dbReference type="EMBL" id="GFO61471.1"/>
    </source>
</evidence>
<evidence type="ECO:0000256" key="1">
    <source>
        <dbReference type="SAM" id="SignalP"/>
    </source>
</evidence>
<dbReference type="AlphaFoldDB" id="A0A6V8MNC4"/>
<gene>
    <name evidence="2" type="ORF">GMST_37960</name>
</gene>
<feature type="chain" id="PRO_5027639052" description="Lipoprotein" evidence="1">
    <location>
        <begin position="22"/>
        <end position="134"/>
    </location>
</feature>